<evidence type="ECO:0000259" key="8">
    <source>
        <dbReference type="PROSITE" id="PS50111"/>
    </source>
</evidence>
<dbReference type="Pfam" id="PF05227">
    <property type="entry name" value="CHASE3"/>
    <property type="match status" value="1"/>
</dbReference>
<dbReference type="CDD" id="cd19410">
    <property type="entry name" value="HK9-like_sensor"/>
    <property type="match status" value="1"/>
</dbReference>
<dbReference type="PROSITE" id="PS50111">
    <property type="entry name" value="CHEMOTAXIS_TRANSDUC_2"/>
    <property type="match status" value="1"/>
</dbReference>
<keyword evidence="2 7" id="KW-1133">Transmembrane helix</keyword>
<feature type="region of interest" description="Disordered" evidence="6">
    <location>
        <begin position="558"/>
        <end position="580"/>
    </location>
</feature>
<evidence type="ECO:0000256" key="4">
    <source>
        <dbReference type="ARBA" id="ARBA00029447"/>
    </source>
</evidence>
<evidence type="ECO:0000256" key="2">
    <source>
        <dbReference type="ARBA" id="ARBA00022989"/>
    </source>
</evidence>
<dbReference type="SMART" id="SM00283">
    <property type="entry name" value="MA"/>
    <property type="match status" value="1"/>
</dbReference>
<evidence type="ECO:0000313" key="10">
    <source>
        <dbReference type="EMBL" id="RKQ87485.1"/>
    </source>
</evidence>
<reference evidence="10 11" key="1">
    <citation type="submission" date="2018-10" db="EMBL/GenBank/DDBJ databases">
        <title>Genomic Encyclopedia of Archaeal and Bacterial Type Strains, Phase II (KMG-II): from individual species to whole genera.</title>
        <authorList>
            <person name="Goeker M."/>
        </authorList>
    </citation>
    <scope>NUCLEOTIDE SEQUENCE [LARGE SCALE GENOMIC DNA]</scope>
    <source>
        <strain evidence="10 11">DSM 14954</strain>
    </source>
</reference>
<evidence type="ECO:0000256" key="7">
    <source>
        <dbReference type="SAM" id="Phobius"/>
    </source>
</evidence>
<gene>
    <name evidence="10" type="ORF">C8N24_5508</name>
</gene>
<dbReference type="Pfam" id="PF00015">
    <property type="entry name" value="MCPsignal"/>
    <property type="match status" value="1"/>
</dbReference>
<dbReference type="PANTHER" id="PTHR32089">
    <property type="entry name" value="METHYL-ACCEPTING CHEMOTAXIS PROTEIN MCPB"/>
    <property type="match status" value="1"/>
</dbReference>
<organism evidence="10 11">
    <name type="scientific">Solirubrobacter pauli</name>
    <dbReference type="NCBI Taxonomy" id="166793"/>
    <lineage>
        <taxon>Bacteria</taxon>
        <taxon>Bacillati</taxon>
        <taxon>Actinomycetota</taxon>
        <taxon>Thermoleophilia</taxon>
        <taxon>Solirubrobacterales</taxon>
        <taxon>Solirubrobacteraceae</taxon>
        <taxon>Solirubrobacter</taxon>
    </lineage>
</organism>
<dbReference type="CDD" id="cd11386">
    <property type="entry name" value="MCP_signal"/>
    <property type="match status" value="1"/>
</dbReference>
<dbReference type="CDD" id="cd06225">
    <property type="entry name" value="HAMP"/>
    <property type="match status" value="1"/>
</dbReference>
<proteinExistence type="inferred from homology"/>
<dbReference type="InterPro" id="IPR004089">
    <property type="entry name" value="MCPsignal_dom"/>
</dbReference>
<keyword evidence="11" id="KW-1185">Reference proteome</keyword>
<accession>A0A660L2F2</accession>
<sequence length="607" mass="63606">MSLTIRTKLLAGFGAVLLILAGAVIVGVRSAGSVNENAQNTYVEDAIPLKAAAQDLLTQMVNQETGVRGYLVTGDESSLDPYKAGRKGIQDDLKLMEPLLAKHPIMAGLVDKARPQIDALQKYFESQIALVQSGPKGQAEAQARIGEGKEAFDGFRESYAAIFADTEKFVKDAKNEQDSAYAGARTQLIILGVIGALVALGIAWLITRSIVGPVREMQRAADGIAEGDVDQTITVKNRDELGAMAQSFDNMLDYLREQAEVAERVAAGDLTVEPKPRSERDLLGVAMQRLVVDLERVVGDVSASAGSVASASQQMASTSEEAGRAVTEIASAVGDVAQGAERQVRMVETARDTALETTRAARASSTAASEAATVAGDAGEVARHGVAAAEQATDAIQHVADASREITTAIEGLAQRSERIGGIVDTITGIAEQTNLLALNAAIEAARAGEQGKGFAVVAEEVRKLAEESQAAASQISSLIGEMQTETNSVVIVVEEGARRTEDGVVTVQQTRDAFQRIDVAVASMAERVAEIAAASEQISADSERTQDEIAEIASVAEESSASAEQVSASTQETSASTQEIASSAAELAITAERLEALVGHFRLTAA</sequence>
<dbReference type="InterPro" id="IPR007891">
    <property type="entry name" value="CHASE3"/>
</dbReference>
<keyword evidence="3 5" id="KW-0807">Transducer</keyword>
<dbReference type="Gene3D" id="6.10.340.10">
    <property type="match status" value="1"/>
</dbReference>
<feature type="domain" description="Methyl-accepting transducer" evidence="8">
    <location>
        <begin position="318"/>
        <end position="554"/>
    </location>
</feature>
<dbReference type="Gene3D" id="1.10.287.950">
    <property type="entry name" value="Methyl-accepting chemotaxis protein"/>
    <property type="match status" value="1"/>
</dbReference>
<dbReference type="Pfam" id="PF00672">
    <property type="entry name" value="HAMP"/>
    <property type="match status" value="1"/>
</dbReference>
<dbReference type="GO" id="GO:0007165">
    <property type="term" value="P:signal transduction"/>
    <property type="evidence" value="ECO:0007669"/>
    <property type="project" value="UniProtKB-KW"/>
</dbReference>
<protein>
    <submittedName>
        <fullName evidence="10">Methyl-accepting chemotaxis protein</fullName>
    </submittedName>
</protein>
<evidence type="ECO:0000259" key="9">
    <source>
        <dbReference type="PROSITE" id="PS50885"/>
    </source>
</evidence>
<dbReference type="OrthoDB" id="3378718at2"/>
<name>A0A660L2F2_9ACTN</name>
<evidence type="ECO:0000256" key="5">
    <source>
        <dbReference type="PROSITE-ProRule" id="PRU00284"/>
    </source>
</evidence>
<evidence type="ECO:0000313" key="11">
    <source>
        <dbReference type="Proteomes" id="UP000278962"/>
    </source>
</evidence>
<feature type="domain" description="HAMP" evidence="9">
    <location>
        <begin position="208"/>
        <end position="260"/>
    </location>
</feature>
<evidence type="ECO:0000256" key="6">
    <source>
        <dbReference type="SAM" id="MobiDB-lite"/>
    </source>
</evidence>
<dbReference type="Proteomes" id="UP000278962">
    <property type="component" value="Unassembled WGS sequence"/>
</dbReference>
<keyword evidence="1 7" id="KW-0812">Transmembrane</keyword>
<dbReference type="SUPFAM" id="SSF58104">
    <property type="entry name" value="Methyl-accepting chemotaxis protein (MCP) signaling domain"/>
    <property type="match status" value="1"/>
</dbReference>
<feature type="transmembrane region" description="Helical" evidence="7">
    <location>
        <begin position="188"/>
        <end position="207"/>
    </location>
</feature>
<dbReference type="InterPro" id="IPR003660">
    <property type="entry name" value="HAMP_dom"/>
</dbReference>
<dbReference type="PROSITE" id="PS50885">
    <property type="entry name" value="HAMP"/>
    <property type="match status" value="1"/>
</dbReference>
<dbReference type="PANTHER" id="PTHR32089:SF112">
    <property type="entry name" value="LYSOZYME-LIKE PROTEIN-RELATED"/>
    <property type="match status" value="1"/>
</dbReference>
<evidence type="ECO:0000256" key="3">
    <source>
        <dbReference type="ARBA" id="ARBA00023224"/>
    </source>
</evidence>
<evidence type="ECO:0000256" key="1">
    <source>
        <dbReference type="ARBA" id="ARBA00022692"/>
    </source>
</evidence>
<dbReference type="RefSeq" id="WP_121256090.1">
    <property type="nucleotide sequence ID" value="NZ_RBIL01000002.1"/>
</dbReference>
<dbReference type="SMART" id="SM00304">
    <property type="entry name" value="HAMP"/>
    <property type="match status" value="1"/>
</dbReference>
<comment type="caution">
    <text evidence="10">The sequence shown here is derived from an EMBL/GenBank/DDBJ whole genome shotgun (WGS) entry which is preliminary data.</text>
</comment>
<dbReference type="GO" id="GO:0016020">
    <property type="term" value="C:membrane"/>
    <property type="evidence" value="ECO:0007669"/>
    <property type="project" value="UniProtKB-SubCell"/>
</dbReference>
<dbReference type="AlphaFoldDB" id="A0A660L2F2"/>
<keyword evidence="7" id="KW-0472">Membrane</keyword>
<dbReference type="EMBL" id="RBIL01000002">
    <property type="protein sequence ID" value="RKQ87485.1"/>
    <property type="molecule type" value="Genomic_DNA"/>
</dbReference>
<comment type="similarity">
    <text evidence="4">Belongs to the methyl-accepting chemotaxis (MCP) protein family.</text>
</comment>